<evidence type="ECO:0000313" key="1">
    <source>
        <dbReference type="EMBL" id="CAB4289532.1"/>
    </source>
</evidence>
<proteinExistence type="predicted"/>
<dbReference type="Proteomes" id="UP000507222">
    <property type="component" value="Unassembled WGS sequence"/>
</dbReference>
<sequence length="78" mass="8676">MKIAPMGCRVGGCKELARVDMVGGGTNGWMIRWMQKGNTEGLMYNLCVTEEQQLNDRLGVVKRGERVRGLVVLFSEDS</sequence>
<gene>
    <name evidence="1" type="ORF">CURHAP_LOCUS48512</name>
</gene>
<protein>
    <submittedName>
        <fullName evidence="1">Uncharacterized protein</fullName>
    </submittedName>
</protein>
<organism evidence="1 2">
    <name type="scientific">Prunus armeniaca</name>
    <name type="common">Apricot</name>
    <name type="synonym">Armeniaca vulgaris</name>
    <dbReference type="NCBI Taxonomy" id="36596"/>
    <lineage>
        <taxon>Eukaryota</taxon>
        <taxon>Viridiplantae</taxon>
        <taxon>Streptophyta</taxon>
        <taxon>Embryophyta</taxon>
        <taxon>Tracheophyta</taxon>
        <taxon>Spermatophyta</taxon>
        <taxon>Magnoliopsida</taxon>
        <taxon>eudicotyledons</taxon>
        <taxon>Gunneridae</taxon>
        <taxon>Pentapetalae</taxon>
        <taxon>rosids</taxon>
        <taxon>fabids</taxon>
        <taxon>Rosales</taxon>
        <taxon>Rosaceae</taxon>
        <taxon>Amygdaloideae</taxon>
        <taxon>Amygdaleae</taxon>
        <taxon>Prunus</taxon>
    </lineage>
</organism>
<dbReference type="EMBL" id="CAEKDK010000008">
    <property type="protein sequence ID" value="CAB4289532.1"/>
    <property type="molecule type" value="Genomic_DNA"/>
</dbReference>
<accession>A0A6J5VNB9</accession>
<dbReference type="AlphaFoldDB" id="A0A6J5VNB9"/>
<reference evidence="1 2" key="1">
    <citation type="submission" date="2020-05" db="EMBL/GenBank/DDBJ databases">
        <authorList>
            <person name="Campoy J."/>
            <person name="Schneeberger K."/>
            <person name="Spophaly S."/>
        </authorList>
    </citation>
    <scope>NUCLEOTIDE SEQUENCE [LARGE SCALE GENOMIC DNA]</scope>
    <source>
        <strain evidence="1">PruArmRojPasFocal</strain>
    </source>
</reference>
<evidence type="ECO:0000313" key="2">
    <source>
        <dbReference type="Proteomes" id="UP000507222"/>
    </source>
</evidence>
<name>A0A6J5VNB9_PRUAR</name>